<accession>A0A699YJB7</accession>
<protein>
    <submittedName>
        <fullName evidence="1">Uncharacterized protein</fullName>
    </submittedName>
</protein>
<dbReference type="AlphaFoldDB" id="A0A699YJB7"/>
<evidence type="ECO:0000313" key="2">
    <source>
        <dbReference type="Proteomes" id="UP000485058"/>
    </source>
</evidence>
<dbReference type="EMBL" id="BLLF01000074">
    <property type="protein sequence ID" value="GFH07096.1"/>
    <property type="molecule type" value="Genomic_DNA"/>
</dbReference>
<gene>
    <name evidence="1" type="ORF">HaLaN_01849</name>
</gene>
<dbReference type="Proteomes" id="UP000485058">
    <property type="component" value="Unassembled WGS sequence"/>
</dbReference>
<evidence type="ECO:0000313" key="1">
    <source>
        <dbReference type="EMBL" id="GFH07096.1"/>
    </source>
</evidence>
<feature type="non-terminal residue" evidence="1">
    <location>
        <position position="1"/>
    </location>
</feature>
<reference evidence="1 2" key="1">
    <citation type="submission" date="2020-02" db="EMBL/GenBank/DDBJ databases">
        <title>Draft genome sequence of Haematococcus lacustris strain NIES-144.</title>
        <authorList>
            <person name="Morimoto D."/>
            <person name="Nakagawa S."/>
            <person name="Yoshida T."/>
            <person name="Sawayama S."/>
        </authorList>
    </citation>
    <scope>NUCLEOTIDE SEQUENCE [LARGE SCALE GENOMIC DNA]</scope>
    <source>
        <strain evidence="1 2">NIES-144</strain>
    </source>
</reference>
<name>A0A699YJB7_HAELA</name>
<proteinExistence type="predicted"/>
<comment type="caution">
    <text evidence="1">The sequence shown here is derived from an EMBL/GenBank/DDBJ whole genome shotgun (WGS) entry which is preliminary data.</text>
</comment>
<keyword evidence="2" id="KW-1185">Reference proteome</keyword>
<organism evidence="1 2">
    <name type="scientific">Haematococcus lacustris</name>
    <name type="common">Green alga</name>
    <name type="synonym">Haematococcus pluvialis</name>
    <dbReference type="NCBI Taxonomy" id="44745"/>
    <lineage>
        <taxon>Eukaryota</taxon>
        <taxon>Viridiplantae</taxon>
        <taxon>Chlorophyta</taxon>
        <taxon>core chlorophytes</taxon>
        <taxon>Chlorophyceae</taxon>
        <taxon>CS clade</taxon>
        <taxon>Chlamydomonadales</taxon>
        <taxon>Haematococcaceae</taxon>
        <taxon>Haematococcus</taxon>
    </lineage>
</organism>
<sequence>MARNQFHGATDVAQLLTPANAKRLRADGVWAPQLQQTLIAFLEQYAEASGPFKWSRLGKFLFTNLLPGSSPALAKADFAVEEEGEEADEHVTASPRKAMSGPAQHLFGKVQPVFNTPTKDGAKPTECSQATAGLAQQPFRIVQPVFTTPTKDAAKPEECSQLLLSDEGHGAEVERMAKKRDPLAEDADWRQLADNLTLALGCVAAEPV</sequence>